<comment type="caution">
    <text evidence="9">The sequence shown here is derived from an EMBL/GenBank/DDBJ whole genome shotgun (WGS) entry which is preliminary data.</text>
</comment>
<keyword evidence="4 6" id="KW-0464">Manganese</keyword>
<dbReference type="PANTHER" id="PTHR11113">
    <property type="entry name" value="N-ACETYLGLUCOSAMINE-6-PHOSPHATE DEACETYLASE"/>
    <property type="match status" value="1"/>
</dbReference>
<accession>A0A401UTW8</accession>
<dbReference type="InterPro" id="IPR032466">
    <property type="entry name" value="Metal_Hydrolase"/>
</dbReference>
<evidence type="ECO:0000313" key="10">
    <source>
        <dbReference type="Proteomes" id="UP000287872"/>
    </source>
</evidence>
<dbReference type="InterPro" id="IPR006679">
    <property type="entry name" value="Adenine_deam"/>
</dbReference>
<keyword evidence="10" id="KW-1185">Reference proteome</keyword>
<evidence type="ECO:0000256" key="6">
    <source>
        <dbReference type="HAMAP-Rule" id="MF_01518"/>
    </source>
</evidence>
<keyword evidence="3 6" id="KW-0378">Hydrolase</keyword>
<dbReference type="Gene3D" id="2.30.40.10">
    <property type="entry name" value="Urease, subunit C, domain 1"/>
    <property type="match status" value="1"/>
</dbReference>
<dbReference type="GO" id="GO:0000034">
    <property type="term" value="F:adenine deaminase activity"/>
    <property type="evidence" value="ECO:0007669"/>
    <property type="project" value="UniProtKB-UniRule"/>
</dbReference>
<dbReference type="Pfam" id="PF13382">
    <property type="entry name" value="Adenine_deam_C"/>
    <property type="match status" value="1"/>
</dbReference>
<evidence type="ECO:0000256" key="5">
    <source>
        <dbReference type="ARBA" id="ARBA00047720"/>
    </source>
</evidence>
<comment type="catalytic activity">
    <reaction evidence="5 6">
        <text>adenine + H2O + H(+) = hypoxanthine + NH4(+)</text>
        <dbReference type="Rhea" id="RHEA:23688"/>
        <dbReference type="ChEBI" id="CHEBI:15377"/>
        <dbReference type="ChEBI" id="CHEBI:15378"/>
        <dbReference type="ChEBI" id="CHEBI:16708"/>
        <dbReference type="ChEBI" id="CHEBI:17368"/>
        <dbReference type="ChEBI" id="CHEBI:28938"/>
        <dbReference type="EC" id="3.5.4.2"/>
    </reaction>
</comment>
<dbReference type="RefSeq" id="WP_233439925.1">
    <property type="nucleotide sequence ID" value="NZ_BHYK01000049.1"/>
</dbReference>
<evidence type="ECO:0000256" key="4">
    <source>
        <dbReference type="ARBA" id="ARBA00023211"/>
    </source>
</evidence>
<sequence>MDGVKRNIDVAMGRAKADLVLKNANFINVFTESIDRGDIAIVGETIVGIGEYTGDAEIDCNGLYVTPGFIDAHVHMESSMIMPQQFGEVVIKKGVTTIIADPHEMANIDGMDGIRFMLKNSKETPIDIFFMLPSCVPATKIEDSGYTLNAEDLEELINDNRVLGLGEVMDVSAVVNSDENILKKIDMAKHKHIDGHCPDISQRELNAYLSCGIRTDHECTNIVEAAHKVSKGMYVMLREGSAARNLKDILPAVNNRNFGRFLFCTDDRHIDDLLEIGSIDNCIRVSIKQGLSPIKAFIMASHNAAKCYGLVDRGAIAPGYKADLVLFEDLKGLNIKKIIKNGKVYSELQDKKYFNLKINSSMHMDFINSDIFKVQSRVEHINVIKLIPNSLQTKVVKKKIENEFGYIKRTMEKDILKIAVIERHHNTGKHFVAFIEGLGLKHCSIAQTIAHDSHNVIVVGDNDKDMEVAVNTLVTSGGGIVMVCEGKVIAQLNLPIGGIMTFETPYIVAENLKRLSRIARNFGVRDEYDPFITLSFMALPVIPEVKITSRGLFHYNKHEFIELMSDNEENKK</sequence>
<dbReference type="GO" id="GO:0006146">
    <property type="term" value="P:adenine catabolic process"/>
    <property type="evidence" value="ECO:0007669"/>
    <property type="project" value="InterPro"/>
</dbReference>
<dbReference type="SUPFAM" id="SSF51338">
    <property type="entry name" value="Composite domain of metallo-dependent hydrolases"/>
    <property type="match status" value="1"/>
</dbReference>
<evidence type="ECO:0000256" key="2">
    <source>
        <dbReference type="ARBA" id="ARBA00012782"/>
    </source>
</evidence>
<dbReference type="NCBIfam" id="TIGR01178">
    <property type="entry name" value="ade"/>
    <property type="match status" value="1"/>
</dbReference>
<dbReference type="InterPro" id="IPR026912">
    <property type="entry name" value="Adenine_deam_C"/>
</dbReference>
<evidence type="ECO:0000259" key="8">
    <source>
        <dbReference type="Pfam" id="PF13382"/>
    </source>
</evidence>
<protein>
    <recommendedName>
        <fullName evidence="2 6">Adenine deaminase</fullName>
        <shortName evidence="6">Adenase</shortName>
        <shortName evidence="6">Adenine aminase</shortName>
        <ecNumber evidence="2 6">3.5.4.2</ecNumber>
    </recommendedName>
</protein>
<dbReference type="AlphaFoldDB" id="A0A401UTW8"/>
<reference evidence="9 10" key="1">
    <citation type="submission" date="2018-11" db="EMBL/GenBank/DDBJ databases">
        <title>Genome sequencing and assembly of Clostridium tagluense strain A121.</title>
        <authorList>
            <person name="Murakami T."/>
            <person name="Segawa T."/>
            <person name="Shcherbakova V.A."/>
            <person name="Mori H."/>
            <person name="Yoshimura Y."/>
        </authorList>
    </citation>
    <scope>NUCLEOTIDE SEQUENCE [LARGE SCALE GENOMIC DNA]</scope>
    <source>
        <strain evidence="9 10">A121</strain>
    </source>
</reference>
<dbReference type="Pfam" id="PF01979">
    <property type="entry name" value="Amidohydro_1"/>
    <property type="match status" value="1"/>
</dbReference>
<evidence type="ECO:0000259" key="7">
    <source>
        <dbReference type="Pfam" id="PF01979"/>
    </source>
</evidence>
<feature type="domain" description="Amidohydrolase-related" evidence="7">
    <location>
        <begin position="64"/>
        <end position="344"/>
    </location>
</feature>
<dbReference type="Proteomes" id="UP000287872">
    <property type="component" value="Unassembled WGS sequence"/>
</dbReference>
<dbReference type="EMBL" id="BHYK01000049">
    <property type="protein sequence ID" value="GCD13002.1"/>
    <property type="molecule type" value="Genomic_DNA"/>
</dbReference>
<dbReference type="InterPro" id="IPR006680">
    <property type="entry name" value="Amidohydro-rel"/>
</dbReference>
<dbReference type="PANTHER" id="PTHR11113:SF2">
    <property type="entry name" value="ADENINE DEAMINASE"/>
    <property type="match status" value="1"/>
</dbReference>
<comment type="similarity">
    <text evidence="1 6">Belongs to the metallo-dependent hydrolases superfamily. Adenine deaminase family.</text>
</comment>
<evidence type="ECO:0000256" key="3">
    <source>
        <dbReference type="ARBA" id="ARBA00022801"/>
    </source>
</evidence>
<organism evidence="9 10">
    <name type="scientific">Clostridium tagluense</name>
    <dbReference type="NCBI Taxonomy" id="360422"/>
    <lineage>
        <taxon>Bacteria</taxon>
        <taxon>Bacillati</taxon>
        <taxon>Bacillota</taxon>
        <taxon>Clostridia</taxon>
        <taxon>Eubacteriales</taxon>
        <taxon>Clostridiaceae</taxon>
        <taxon>Clostridium</taxon>
    </lineage>
</organism>
<feature type="domain" description="Adenine deaminase C-terminal" evidence="8">
    <location>
        <begin position="392"/>
        <end position="558"/>
    </location>
</feature>
<dbReference type="InterPro" id="IPR011059">
    <property type="entry name" value="Metal-dep_hydrolase_composite"/>
</dbReference>
<dbReference type="CDD" id="cd01295">
    <property type="entry name" value="AdeC"/>
    <property type="match status" value="1"/>
</dbReference>
<dbReference type="HAMAP" id="MF_01518">
    <property type="entry name" value="Adenine_deamin"/>
    <property type="match status" value="1"/>
</dbReference>
<dbReference type="SUPFAM" id="SSF51556">
    <property type="entry name" value="Metallo-dependent hydrolases"/>
    <property type="match status" value="1"/>
</dbReference>
<evidence type="ECO:0000256" key="1">
    <source>
        <dbReference type="ARBA" id="ARBA00006773"/>
    </source>
</evidence>
<name>A0A401UTW8_9CLOT</name>
<dbReference type="Gene3D" id="3.20.20.140">
    <property type="entry name" value="Metal-dependent hydrolases"/>
    <property type="match status" value="1"/>
</dbReference>
<proteinExistence type="inferred from homology"/>
<evidence type="ECO:0000313" key="9">
    <source>
        <dbReference type="EMBL" id="GCD13002.1"/>
    </source>
</evidence>
<comment type="cofactor">
    <cofactor evidence="6">
        <name>Mn(2+)</name>
        <dbReference type="ChEBI" id="CHEBI:29035"/>
    </cofactor>
</comment>
<gene>
    <name evidence="6 9" type="primary">ade</name>
    <name evidence="9" type="ORF">Ctaglu_46250</name>
</gene>
<dbReference type="EC" id="3.5.4.2" evidence="2 6"/>